<organism evidence="10 11">
    <name type="scientific">Saliterribacillus persicus</name>
    <dbReference type="NCBI Taxonomy" id="930114"/>
    <lineage>
        <taxon>Bacteria</taxon>
        <taxon>Bacillati</taxon>
        <taxon>Bacillota</taxon>
        <taxon>Bacilli</taxon>
        <taxon>Bacillales</taxon>
        <taxon>Bacillaceae</taxon>
        <taxon>Saliterribacillus</taxon>
    </lineage>
</organism>
<keyword evidence="4 7" id="KW-1133">Transmembrane helix</keyword>
<keyword evidence="11" id="KW-1185">Reference proteome</keyword>
<dbReference type="GO" id="GO:0043093">
    <property type="term" value="P:FtsZ-dependent cytokinesis"/>
    <property type="evidence" value="ECO:0007669"/>
    <property type="project" value="UniProtKB-UniRule"/>
</dbReference>
<evidence type="ECO:0000256" key="6">
    <source>
        <dbReference type="ARBA" id="ARBA00023306"/>
    </source>
</evidence>
<dbReference type="GO" id="GO:0005886">
    <property type="term" value="C:plasma membrane"/>
    <property type="evidence" value="ECO:0007669"/>
    <property type="project" value="UniProtKB-SubCell"/>
</dbReference>
<dbReference type="NCBIfam" id="TIGR02209">
    <property type="entry name" value="ftsL_broad"/>
    <property type="match status" value="1"/>
</dbReference>
<comment type="similarity">
    <text evidence="7">Belongs to the FtsL family.</text>
</comment>
<protein>
    <recommendedName>
        <fullName evidence="7 8">Cell division protein FtsL</fullName>
    </recommendedName>
</protein>
<evidence type="ECO:0000256" key="5">
    <source>
        <dbReference type="ARBA" id="ARBA00023136"/>
    </source>
</evidence>
<evidence type="ECO:0000256" key="7">
    <source>
        <dbReference type="HAMAP-Rule" id="MF_00910"/>
    </source>
</evidence>
<evidence type="ECO:0000256" key="3">
    <source>
        <dbReference type="ARBA" id="ARBA00022692"/>
    </source>
</evidence>
<evidence type="ECO:0000313" key="11">
    <source>
        <dbReference type="Proteomes" id="UP000252585"/>
    </source>
</evidence>
<keyword evidence="3 7" id="KW-0812">Transmembrane</keyword>
<name>A0A368XWB0_9BACI</name>
<evidence type="ECO:0000256" key="8">
    <source>
        <dbReference type="NCBIfam" id="TIGR02209"/>
    </source>
</evidence>
<dbReference type="RefSeq" id="WP_114352799.1">
    <property type="nucleotide sequence ID" value="NZ_QPJJ01000006.1"/>
</dbReference>
<feature type="transmembrane region" description="Helical" evidence="7">
    <location>
        <begin position="41"/>
        <end position="60"/>
    </location>
</feature>
<proteinExistence type="inferred from homology"/>
<evidence type="ECO:0000256" key="1">
    <source>
        <dbReference type="ARBA" id="ARBA00022475"/>
    </source>
</evidence>
<gene>
    <name evidence="7" type="primary">ftsL</name>
    <name evidence="10" type="ORF">DFR57_106207</name>
</gene>
<dbReference type="GO" id="GO:0032153">
    <property type="term" value="C:cell division site"/>
    <property type="evidence" value="ECO:0007669"/>
    <property type="project" value="UniProtKB-UniRule"/>
</dbReference>
<dbReference type="InterPro" id="IPR011922">
    <property type="entry name" value="Cell_div_FtsL"/>
</dbReference>
<dbReference type="AlphaFoldDB" id="A0A368XWB0"/>
<evidence type="ECO:0000256" key="4">
    <source>
        <dbReference type="ARBA" id="ARBA00022989"/>
    </source>
</evidence>
<accession>A0A368XWB0</accession>
<comment type="subcellular location">
    <subcellularLocation>
        <location evidence="7">Cell membrane</location>
        <topology evidence="7">Single-pass type II membrane protein</topology>
    </subcellularLocation>
    <text evidence="7">Localizes to the division septum where it forms a ring structure.</text>
</comment>
<evidence type="ECO:0000256" key="2">
    <source>
        <dbReference type="ARBA" id="ARBA00022618"/>
    </source>
</evidence>
<keyword evidence="6 7" id="KW-0131">Cell cycle</keyword>
<evidence type="ECO:0000256" key="9">
    <source>
        <dbReference type="SAM" id="Coils"/>
    </source>
</evidence>
<feature type="coiled-coil region" evidence="9">
    <location>
        <begin position="64"/>
        <end position="91"/>
    </location>
</feature>
<keyword evidence="1 7" id="KW-1003">Cell membrane</keyword>
<comment type="caution">
    <text evidence="10">The sequence shown here is derived from an EMBL/GenBank/DDBJ whole genome shotgun (WGS) entry which is preliminary data.</text>
</comment>
<dbReference type="OrthoDB" id="2973386at2"/>
<keyword evidence="2 7" id="KW-0132">Cell division</keyword>
<dbReference type="HAMAP" id="MF_00910">
    <property type="entry name" value="FtsL"/>
    <property type="match status" value="1"/>
</dbReference>
<reference evidence="10 11" key="1">
    <citation type="submission" date="2018-07" db="EMBL/GenBank/DDBJ databases">
        <title>Genomic Encyclopedia of Type Strains, Phase IV (KMG-IV): sequencing the most valuable type-strain genomes for metagenomic binning, comparative biology and taxonomic classification.</title>
        <authorList>
            <person name="Goeker M."/>
        </authorList>
    </citation>
    <scope>NUCLEOTIDE SEQUENCE [LARGE SCALE GENOMIC DNA]</scope>
    <source>
        <strain evidence="10 11">DSM 27696</strain>
    </source>
</reference>
<keyword evidence="9" id="KW-0175">Coiled coil</keyword>
<evidence type="ECO:0000313" key="10">
    <source>
        <dbReference type="EMBL" id="RCW70807.1"/>
    </source>
</evidence>
<sequence length="126" mass="14781">MSANNAREWQHQHERVYEPNRKVVKRKVRVHKKWITTGEKFMYCIFAVTAIIACLYIITFSSQTDQLNRQVQKLESNVETQETNVANLNYKVKELSQPDRIVSFAKEHGLKIKNTRVKQASEISMN</sequence>
<comment type="function">
    <text evidence="7">Essential cell division protein.</text>
</comment>
<keyword evidence="5 7" id="KW-0472">Membrane</keyword>
<dbReference type="EMBL" id="QPJJ01000006">
    <property type="protein sequence ID" value="RCW70807.1"/>
    <property type="molecule type" value="Genomic_DNA"/>
</dbReference>
<dbReference type="Proteomes" id="UP000252585">
    <property type="component" value="Unassembled WGS sequence"/>
</dbReference>